<keyword evidence="3" id="KW-0812">Transmembrane</keyword>
<evidence type="ECO:0000256" key="3">
    <source>
        <dbReference type="ARBA" id="ARBA00022692"/>
    </source>
</evidence>
<dbReference type="Pfam" id="PF10099">
    <property type="entry name" value="RskA_C"/>
    <property type="match status" value="1"/>
</dbReference>
<dbReference type="RefSeq" id="WP_153341172.1">
    <property type="nucleotide sequence ID" value="NZ_WEGI01000004.1"/>
</dbReference>
<feature type="compositionally biased region" description="Low complexity" evidence="10">
    <location>
        <begin position="228"/>
        <end position="241"/>
    </location>
</feature>
<name>A0A7K0DLX8_9NOCA</name>
<sequence length="241" mass="24657">MTTSGPPDTGLLDLAYPYALDALGADERAALDDRRAHAHRVVAGEFDAVVRTVHDTLARLTVLDARPAPPALEHRIQRALDRALSGRAAAATVPWWRARPARLAAAVILTVALGTGAALTAAHLHGSGGGGVVAAVDNAPDARIRVADTTIGGRIRVRSSAGLARAVLTLDGVPAPPPGRSYQVWLVQPGGSPRSAAVFTAVPGSEVAVDYRPADTVAVTIEPPGGSPAPTTTPIGSLELT</sequence>
<dbReference type="PANTHER" id="PTHR37461">
    <property type="entry name" value="ANTI-SIGMA-K FACTOR RSKA"/>
    <property type="match status" value="1"/>
</dbReference>
<dbReference type="InterPro" id="IPR041916">
    <property type="entry name" value="Anti_sigma_zinc_sf"/>
</dbReference>
<dbReference type="InterPro" id="IPR018764">
    <property type="entry name" value="RskA_C"/>
</dbReference>
<evidence type="ECO:0000313" key="13">
    <source>
        <dbReference type="EMBL" id="MQY26773.1"/>
    </source>
</evidence>
<evidence type="ECO:0000256" key="7">
    <source>
        <dbReference type="ARBA" id="ARBA00023163"/>
    </source>
</evidence>
<comment type="subcellular location">
    <subcellularLocation>
        <location evidence="1">Cell membrane</location>
        <topology evidence="1">Single-pass membrane protein</topology>
    </subcellularLocation>
</comment>
<gene>
    <name evidence="13" type="primary">rskA</name>
    <name evidence="13" type="ORF">NRB56_23460</name>
</gene>
<organism evidence="13 14">
    <name type="scientific">Nocardia aurantia</name>
    <dbReference type="NCBI Taxonomy" id="2585199"/>
    <lineage>
        <taxon>Bacteria</taxon>
        <taxon>Bacillati</taxon>
        <taxon>Actinomycetota</taxon>
        <taxon>Actinomycetes</taxon>
        <taxon>Mycobacteriales</taxon>
        <taxon>Nocardiaceae</taxon>
        <taxon>Nocardia</taxon>
    </lineage>
</organism>
<evidence type="ECO:0000256" key="2">
    <source>
        <dbReference type="ARBA" id="ARBA00022475"/>
    </source>
</evidence>
<dbReference type="GO" id="GO:0006417">
    <property type="term" value="P:regulation of translation"/>
    <property type="evidence" value="ECO:0007669"/>
    <property type="project" value="TreeGrafter"/>
</dbReference>
<evidence type="ECO:0000256" key="9">
    <source>
        <dbReference type="ARBA" id="ARBA00030803"/>
    </source>
</evidence>
<protein>
    <recommendedName>
        <fullName evidence="9">Regulator of SigK</fullName>
    </recommendedName>
    <alternativeName>
        <fullName evidence="8">Sigma-K anti-sigma factor RskA</fullName>
    </alternativeName>
</protein>
<dbReference type="AlphaFoldDB" id="A0A7K0DLX8"/>
<dbReference type="GO" id="GO:0005886">
    <property type="term" value="C:plasma membrane"/>
    <property type="evidence" value="ECO:0007669"/>
    <property type="project" value="UniProtKB-SubCell"/>
</dbReference>
<evidence type="ECO:0000256" key="4">
    <source>
        <dbReference type="ARBA" id="ARBA00022989"/>
    </source>
</evidence>
<dbReference type="EMBL" id="WEGI01000004">
    <property type="protein sequence ID" value="MQY26773.1"/>
    <property type="molecule type" value="Genomic_DNA"/>
</dbReference>
<evidence type="ECO:0000256" key="10">
    <source>
        <dbReference type="SAM" id="MobiDB-lite"/>
    </source>
</evidence>
<evidence type="ECO:0000256" key="6">
    <source>
        <dbReference type="ARBA" id="ARBA00023136"/>
    </source>
</evidence>
<evidence type="ECO:0000259" key="11">
    <source>
        <dbReference type="Pfam" id="PF10099"/>
    </source>
</evidence>
<evidence type="ECO:0000256" key="1">
    <source>
        <dbReference type="ARBA" id="ARBA00004162"/>
    </source>
</evidence>
<dbReference type="Gene3D" id="1.10.10.1320">
    <property type="entry name" value="Anti-sigma factor, zinc-finger domain"/>
    <property type="match status" value="1"/>
</dbReference>
<keyword evidence="5" id="KW-0805">Transcription regulation</keyword>
<dbReference type="PANTHER" id="PTHR37461:SF1">
    <property type="entry name" value="ANTI-SIGMA-K FACTOR RSKA"/>
    <property type="match status" value="1"/>
</dbReference>
<keyword evidence="14" id="KW-1185">Reference proteome</keyword>
<feature type="region of interest" description="Disordered" evidence="10">
    <location>
        <begin position="221"/>
        <end position="241"/>
    </location>
</feature>
<accession>A0A7K0DLX8</accession>
<feature type="domain" description="Anti-sigma K factor RskA C-terminal" evidence="11">
    <location>
        <begin position="104"/>
        <end position="235"/>
    </location>
</feature>
<dbReference type="OrthoDB" id="153510at2"/>
<dbReference type="Pfam" id="PF22618">
    <property type="entry name" value="RskA_N"/>
    <property type="match status" value="1"/>
</dbReference>
<keyword evidence="6" id="KW-0472">Membrane</keyword>
<proteinExistence type="predicted"/>
<dbReference type="GO" id="GO:0016989">
    <property type="term" value="F:sigma factor antagonist activity"/>
    <property type="evidence" value="ECO:0007669"/>
    <property type="project" value="TreeGrafter"/>
</dbReference>
<keyword evidence="7" id="KW-0804">Transcription</keyword>
<evidence type="ECO:0000313" key="14">
    <source>
        <dbReference type="Proteomes" id="UP000431401"/>
    </source>
</evidence>
<keyword evidence="2" id="KW-1003">Cell membrane</keyword>
<evidence type="ECO:0000256" key="5">
    <source>
        <dbReference type="ARBA" id="ARBA00023015"/>
    </source>
</evidence>
<feature type="domain" description="Anti-sigma-K factor RskA N-terminal" evidence="12">
    <location>
        <begin position="11"/>
        <end position="58"/>
    </location>
</feature>
<evidence type="ECO:0000256" key="8">
    <source>
        <dbReference type="ARBA" id="ARBA00029829"/>
    </source>
</evidence>
<keyword evidence="4" id="KW-1133">Transmembrane helix</keyword>
<comment type="caution">
    <text evidence="13">The sequence shown here is derived from an EMBL/GenBank/DDBJ whole genome shotgun (WGS) entry which is preliminary data.</text>
</comment>
<evidence type="ECO:0000259" key="12">
    <source>
        <dbReference type="Pfam" id="PF22618"/>
    </source>
</evidence>
<dbReference type="InterPro" id="IPR051474">
    <property type="entry name" value="Anti-sigma-K/W_factor"/>
</dbReference>
<dbReference type="InterPro" id="IPR053877">
    <property type="entry name" value="RskA_N"/>
</dbReference>
<reference evidence="13 14" key="1">
    <citation type="submission" date="2019-10" db="EMBL/GenBank/DDBJ databases">
        <title>Nocardia macrotermitis sp. nov. and Nocardia aurantia sp. nov., isolated from the gut of fungus growing-termite Macrotermes natalensis.</title>
        <authorList>
            <person name="Benndorf R."/>
            <person name="Schwitalla J."/>
            <person name="Martin K."/>
            <person name="De Beer W."/>
            <person name="Kaster A.-K."/>
            <person name="Vollmers J."/>
            <person name="Poulsen M."/>
            <person name="Beemelmanns C."/>
        </authorList>
    </citation>
    <scope>NUCLEOTIDE SEQUENCE [LARGE SCALE GENOMIC DNA]</scope>
    <source>
        <strain evidence="13 14">RB56</strain>
    </source>
</reference>
<dbReference type="Proteomes" id="UP000431401">
    <property type="component" value="Unassembled WGS sequence"/>
</dbReference>